<evidence type="ECO:0000313" key="1">
    <source>
        <dbReference type="EMBL" id="RVU21526.1"/>
    </source>
</evidence>
<dbReference type="AlphaFoldDB" id="A0A437PGX2"/>
<comment type="caution">
    <text evidence="1">The sequence shown here is derived from an EMBL/GenBank/DDBJ whole genome shotgun (WGS) entry which is preliminary data.</text>
</comment>
<reference evidence="1 2" key="1">
    <citation type="submission" date="2019-01" db="EMBL/GenBank/DDBJ databases">
        <authorList>
            <person name="Chen W.-M."/>
        </authorList>
    </citation>
    <scope>NUCLEOTIDE SEQUENCE [LARGE SCALE GENOMIC DNA]</scope>
    <source>
        <strain evidence="1 2">TER-1</strain>
    </source>
</reference>
<dbReference type="OrthoDB" id="8446865at2"/>
<organism evidence="1 2">
    <name type="scientific">Methylobacterium oryzihabitans</name>
    <dbReference type="NCBI Taxonomy" id="2499852"/>
    <lineage>
        <taxon>Bacteria</taxon>
        <taxon>Pseudomonadati</taxon>
        <taxon>Pseudomonadota</taxon>
        <taxon>Alphaproteobacteria</taxon>
        <taxon>Hyphomicrobiales</taxon>
        <taxon>Methylobacteriaceae</taxon>
        <taxon>Methylobacterium</taxon>
    </lineage>
</organism>
<evidence type="ECO:0000313" key="2">
    <source>
        <dbReference type="Proteomes" id="UP000286997"/>
    </source>
</evidence>
<dbReference type="Proteomes" id="UP000286997">
    <property type="component" value="Unassembled WGS sequence"/>
</dbReference>
<name>A0A437PGX2_9HYPH</name>
<sequence length="233" mass="26657">MSLTRERTDQILRGDLNPEYMEAALKSLAWGYDRLYQELADNNAINDAMRHEQFGHRRGTCAIDALLENAKKHGVPYDIRRLDCNGQNKLLVRMGRLVLMQEPVLSFRDDPRVSDFKLKLANLYGLMNQLELDLGDGYYRDSEWAGCILSVLLHGAAGPKFTRDHKKLGGVMLAVPDAEYSSWVHRLDLYELAMHGRNGKDWTPKSAPSEYSLLQPDNVIINPKRKNSKRSER</sequence>
<dbReference type="RefSeq" id="WP_127726769.1">
    <property type="nucleotide sequence ID" value="NZ_SACP01000001.1"/>
</dbReference>
<accession>A0A437PGX2</accession>
<dbReference type="EMBL" id="SACP01000001">
    <property type="protein sequence ID" value="RVU21526.1"/>
    <property type="molecule type" value="Genomic_DNA"/>
</dbReference>
<proteinExistence type="predicted"/>
<keyword evidence="2" id="KW-1185">Reference proteome</keyword>
<protein>
    <submittedName>
        <fullName evidence="1">Uncharacterized protein</fullName>
    </submittedName>
</protein>
<gene>
    <name evidence="1" type="ORF">EOE48_00240</name>
</gene>